<dbReference type="AlphaFoldDB" id="K1XHG8"/>
<gene>
    <name evidence="1" type="ORF">ACD_80C00211G0008</name>
</gene>
<accession>K1XHG8</accession>
<dbReference type="EMBL" id="AMFJ01036218">
    <property type="protein sequence ID" value="EKD24547.1"/>
    <property type="molecule type" value="Genomic_DNA"/>
</dbReference>
<organism evidence="1">
    <name type="scientific">uncultured bacterium</name>
    <name type="common">gcode 4</name>
    <dbReference type="NCBI Taxonomy" id="1234023"/>
    <lineage>
        <taxon>Bacteria</taxon>
        <taxon>environmental samples</taxon>
    </lineage>
</organism>
<evidence type="ECO:0000313" key="1">
    <source>
        <dbReference type="EMBL" id="EKD24547.1"/>
    </source>
</evidence>
<protein>
    <submittedName>
        <fullName evidence="1">Uncharacterized protein</fullName>
    </submittedName>
</protein>
<sequence length="167" mass="19311">METDKIKTWNGCSITFSITIGKNEILEKLTTAGNYTDITKDASEIVNSLRNEEPEKEQIMDIELIEFKDHPNENDVQNEFKKRGLLFPENLDALRFGARYHNMGTLLNNVKRCCVMFPYEVLPDTRIKKRMLAINYHGENKILSSGGFGTQCAERWYFAGLRPQKKE</sequence>
<reference evidence="1" key="1">
    <citation type="journal article" date="2012" name="Science">
        <title>Fermentation, hydrogen, and sulfur metabolism in multiple uncultivated bacterial phyla.</title>
        <authorList>
            <person name="Wrighton K.C."/>
            <person name="Thomas B.C."/>
            <person name="Sharon I."/>
            <person name="Miller C.S."/>
            <person name="Castelle C.J."/>
            <person name="VerBerkmoes N.C."/>
            <person name="Wilkins M.J."/>
            <person name="Hettich R.L."/>
            <person name="Lipton M.S."/>
            <person name="Williams K.H."/>
            <person name="Long P.E."/>
            <person name="Banfield J.F."/>
        </authorList>
    </citation>
    <scope>NUCLEOTIDE SEQUENCE [LARGE SCALE GENOMIC DNA]</scope>
</reference>
<proteinExistence type="predicted"/>
<comment type="caution">
    <text evidence="1">The sequence shown here is derived from an EMBL/GenBank/DDBJ whole genome shotgun (WGS) entry which is preliminary data.</text>
</comment>
<name>K1XHG8_9BACT</name>